<evidence type="ECO:0000313" key="3">
    <source>
        <dbReference type="Proteomes" id="UP000319411"/>
    </source>
</evidence>
<dbReference type="RefSeq" id="WP_145888877.1">
    <property type="nucleotide sequence ID" value="NZ_CP032702.1"/>
</dbReference>
<feature type="domain" description="N-acetyltransferase" evidence="1">
    <location>
        <begin position="3"/>
        <end position="135"/>
    </location>
</feature>
<dbReference type="OrthoDB" id="510731at2"/>
<dbReference type="InterPro" id="IPR000182">
    <property type="entry name" value="GNAT_dom"/>
</dbReference>
<dbReference type="PROSITE" id="PS51186">
    <property type="entry name" value="GNAT"/>
    <property type="match status" value="1"/>
</dbReference>
<reference evidence="2 3" key="1">
    <citation type="submission" date="2018-10" db="EMBL/GenBank/DDBJ databases">
        <title>Genome Sequencing of Pantoea dispersa DSM 32899.</title>
        <authorList>
            <person name="Nawrath M."/>
            <person name="Ottenheim C."/>
            <person name="Wilm A."/>
            <person name="Zimmermann W."/>
            <person name="Wu J.C."/>
        </authorList>
    </citation>
    <scope>NUCLEOTIDE SEQUENCE [LARGE SCALE GENOMIC DNA]</scope>
    <source>
        <strain evidence="2 3">DSM 32899</strain>
    </source>
</reference>
<proteinExistence type="predicted"/>
<name>A0A518XDR8_9GAMM</name>
<sequence length="279" mass="29833">MSIQIRAMTPADSAAGLALTRQLGWPHRLEDWQQLIALGEGVVAEEQGQHLGGALGWRWGEHAATIGLVIVAESARGRGVGQQLMRALLAAFPGCRVLLHATPLGRPVYEKLGFRVCGRVWQHQVRALPAAPPVEVPAGLQLRAATPQDSAVLNALDYRASGMQRDRLLQTLLSETVVLTDRTGTVTGFASVRRFGHGYTIGPLVAADRAAAQALMAHRMQGLQGQFVRIDTPDAALAAWAQQQGLPQVDDPVVMVHGTPWQAAAGDARTWLLVSPALG</sequence>
<dbReference type="GO" id="GO:0016747">
    <property type="term" value="F:acyltransferase activity, transferring groups other than amino-acyl groups"/>
    <property type="evidence" value="ECO:0007669"/>
    <property type="project" value="InterPro"/>
</dbReference>
<dbReference type="CDD" id="cd04301">
    <property type="entry name" value="NAT_SF"/>
    <property type="match status" value="1"/>
</dbReference>
<dbReference type="PANTHER" id="PTHR47237">
    <property type="entry name" value="SLL0310 PROTEIN"/>
    <property type="match status" value="1"/>
</dbReference>
<dbReference type="PANTHER" id="PTHR47237:SF2">
    <property type="entry name" value="BLL4206 PROTEIN"/>
    <property type="match status" value="1"/>
</dbReference>
<dbReference type="KEGG" id="pdis:D8B20_10825"/>
<dbReference type="SUPFAM" id="SSF55729">
    <property type="entry name" value="Acyl-CoA N-acyltransferases (Nat)"/>
    <property type="match status" value="1"/>
</dbReference>
<dbReference type="InterPro" id="IPR041496">
    <property type="entry name" value="YitH/HolE_GNAT"/>
</dbReference>
<dbReference type="Pfam" id="PF13508">
    <property type="entry name" value="Acetyltransf_7"/>
    <property type="match status" value="1"/>
</dbReference>
<organism evidence="2 3">
    <name type="scientific">Candidatus Pantoea soli</name>
    <dbReference type="NCBI Taxonomy" id="3098669"/>
    <lineage>
        <taxon>Bacteria</taxon>
        <taxon>Pseudomonadati</taxon>
        <taxon>Pseudomonadota</taxon>
        <taxon>Gammaproteobacteria</taxon>
        <taxon>Enterobacterales</taxon>
        <taxon>Erwiniaceae</taxon>
        <taxon>Pantoea</taxon>
    </lineage>
</organism>
<dbReference type="InterPro" id="IPR052729">
    <property type="entry name" value="Acyl/Acetyltrans_Enzymes"/>
</dbReference>
<protein>
    <submittedName>
        <fullName evidence="2">N-acetyltransferase</fullName>
    </submittedName>
</protein>
<evidence type="ECO:0000259" key="1">
    <source>
        <dbReference type="PROSITE" id="PS51186"/>
    </source>
</evidence>
<dbReference type="InterPro" id="IPR016181">
    <property type="entry name" value="Acyl_CoA_acyltransferase"/>
</dbReference>
<dbReference type="Gene3D" id="3.40.630.30">
    <property type="match status" value="1"/>
</dbReference>
<accession>A0A518XDR8</accession>
<keyword evidence="3" id="KW-1185">Reference proteome</keyword>
<dbReference type="Pfam" id="PF18014">
    <property type="entry name" value="Acetyltransf_18"/>
    <property type="match status" value="1"/>
</dbReference>
<dbReference type="EMBL" id="CP032702">
    <property type="protein sequence ID" value="QDY42352.1"/>
    <property type="molecule type" value="Genomic_DNA"/>
</dbReference>
<dbReference type="Proteomes" id="UP000319411">
    <property type="component" value="Chromosome"/>
</dbReference>
<evidence type="ECO:0000313" key="2">
    <source>
        <dbReference type="EMBL" id="QDY42352.1"/>
    </source>
</evidence>
<dbReference type="Gene3D" id="3.40.630.90">
    <property type="match status" value="1"/>
</dbReference>
<dbReference type="AlphaFoldDB" id="A0A518XDR8"/>
<gene>
    <name evidence="2" type="ORF">D8B20_10825</name>
</gene>